<dbReference type="SUPFAM" id="SSF51445">
    <property type="entry name" value="(Trans)glycosidases"/>
    <property type="match status" value="1"/>
</dbReference>
<feature type="domain" description="Beta-hexosaminidase eukaryotic type N-terminal" evidence="13">
    <location>
        <begin position="34"/>
        <end position="148"/>
    </location>
</feature>
<evidence type="ECO:0000256" key="11">
    <source>
        <dbReference type="SAM" id="SignalP"/>
    </source>
</evidence>
<organism evidence="14 15">
    <name type="scientific">Panagrellus redivivus</name>
    <name type="common">Microworm</name>
    <dbReference type="NCBI Taxonomy" id="6233"/>
    <lineage>
        <taxon>Eukaryota</taxon>
        <taxon>Metazoa</taxon>
        <taxon>Ecdysozoa</taxon>
        <taxon>Nematoda</taxon>
        <taxon>Chromadorea</taxon>
        <taxon>Rhabditida</taxon>
        <taxon>Tylenchina</taxon>
        <taxon>Panagrolaimomorpha</taxon>
        <taxon>Panagrolaimoidea</taxon>
        <taxon>Panagrolaimidae</taxon>
        <taxon>Panagrellus</taxon>
    </lineage>
</organism>
<keyword evidence="4 8" id="KW-0378">Hydrolase</keyword>
<dbReference type="GO" id="GO:0016020">
    <property type="term" value="C:membrane"/>
    <property type="evidence" value="ECO:0007669"/>
    <property type="project" value="TreeGrafter"/>
</dbReference>
<dbReference type="PANTHER" id="PTHR22600">
    <property type="entry name" value="BETA-HEXOSAMINIDASE"/>
    <property type="match status" value="1"/>
</dbReference>
<name>A0A7E4ZXK7_PANRE</name>
<dbReference type="FunFam" id="3.20.20.80:FF:000063">
    <property type="entry name" value="Beta-hexosaminidase"/>
    <property type="match status" value="1"/>
</dbReference>
<feature type="disulfide bond" evidence="10">
    <location>
        <begin position="523"/>
        <end position="541"/>
    </location>
</feature>
<feature type="active site" description="Proton donor" evidence="9">
    <location>
        <position position="325"/>
    </location>
</feature>
<keyword evidence="5" id="KW-0325">Glycoprotein</keyword>
<feature type="disulfide bond" evidence="10">
    <location>
        <begin position="278"/>
        <end position="333"/>
    </location>
</feature>
<evidence type="ECO:0000256" key="3">
    <source>
        <dbReference type="ARBA" id="ARBA00022729"/>
    </source>
</evidence>
<protein>
    <recommendedName>
        <fullName evidence="8">Beta-hexosaminidase</fullName>
        <ecNumber evidence="8">3.2.1.52</ecNumber>
    </recommendedName>
</protein>
<dbReference type="PANTHER" id="PTHR22600:SF21">
    <property type="entry name" value="BETA-HEXOSAMINIDASE A"/>
    <property type="match status" value="1"/>
</dbReference>
<dbReference type="WBParaSite" id="Pan_g23759.t1">
    <property type="protein sequence ID" value="Pan_g23759.t1"/>
    <property type="gene ID" value="Pan_g23759"/>
</dbReference>
<dbReference type="InterPro" id="IPR029018">
    <property type="entry name" value="Hex-like_dom2"/>
</dbReference>
<evidence type="ECO:0000313" key="15">
    <source>
        <dbReference type="WBParaSite" id="Pan_g23759.t1"/>
    </source>
</evidence>
<feature type="disulfide bond" evidence="10">
    <location>
        <begin position="64"/>
        <end position="104"/>
    </location>
</feature>
<keyword evidence="14" id="KW-1185">Reference proteome</keyword>
<keyword evidence="3 11" id="KW-0732">Signal</keyword>
<proteinExistence type="inferred from homology"/>
<keyword evidence="10" id="KW-1015">Disulfide bond</keyword>
<dbReference type="GO" id="GO:0030203">
    <property type="term" value="P:glycosaminoglycan metabolic process"/>
    <property type="evidence" value="ECO:0007669"/>
    <property type="project" value="TreeGrafter"/>
</dbReference>
<comment type="catalytic activity">
    <reaction evidence="1 8">
        <text>Hydrolysis of terminal non-reducing N-acetyl-D-hexosamine residues in N-acetyl-beta-D-hexosaminides.</text>
        <dbReference type="EC" id="3.2.1.52"/>
    </reaction>
</comment>
<dbReference type="GO" id="GO:0005975">
    <property type="term" value="P:carbohydrate metabolic process"/>
    <property type="evidence" value="ECO:0007669"/>
    <property type="project" value="InterPro"/>
</dbReference>
<dbReference type="Proteomes" id="UP000492821">
    <property type="component" value="Unassembled WGS sequence"/>
</dbReference>
<feature type="domain" description="Glycoside hydrolase family 20 catalytic" evidence="12">
    <location>
        <begin position="170"/>
        <end position="504"/>
    </location>
</feature>
<evidence type="ECO:0000256" key="6">
    <source>
        <dbReference type="ARBA" id="ARBA00023295"/>
    </source>
</evidence>
<evidence type="ECO:0000256" key="8">
    <source>
        <dbReference type="PIRNR" id="PIRNR001093"/>
    </source>
</evidence>
<evidence type="ECO:0000256" key="9">
    <source>
        <dbReference type="PIRSR" id="PIRSR001093-1"/>
    </source>
</evidence>
<dbReference type="GO" id="GO:0006689">
    <property type="term" value="P:ganglioside catabolic process"/>
    <property type="evidence" value="ECO:0007669"/>
    <property type="project" value="TreeGrafter"/>
</dbReference>
<dbReference type="GO" id="GO:0004563">
    <property type="term" value="F:beta-N-acetylhexosaminidase activity"/>
    <property type="evidence" value="ECO:0007669"/>
    <property type="project" value="UniProtKB-EC"/>
</dbReference>
<dbReference type="Pfam" id="PF00728">
    <property type="entry name" value="Glyco_hydro_20"/>
    <property type="match status" value="1"/>
</dbReference>
<feature type="signal peptide" evidence="11">
    <location>
        <begin position="1"/>
        <end position="18"/>
    </location>
</feature>
<dbReference type="PRINTS" id="PR00738">
    <property type="entry name" value="GLHYDRLASE20"/>
</dbReference>
<evidence type="ECO:0000313" key="14">
    <source>
        <dbReference type="Proteomes" id="UP000492821"/>
    </source>
</evidence>
<dbReference type="Gene3D" id="3.20.20.80">
    <property type="entry name" value="Glycosidases"/>
    <property type="match status" value="1"/>
</dbReference>
<dbReference type="InterPro" id="IPR029019">
    <property type="entry name" value="HEX_eukaryotic_N"/>
</dbReference>
<keyword evidence="6 8" id="KW-0326">Glycosidase</keyword>
<dbReference type="Gene3D" id="3.30.379.10">
    <property type="entry name" value="Chitobiase/beta-hexosaminidase domain 2-like"/>
    <property type="match status" value="1"/>
</dbReference>
<evidence type="ECO:0000256" key="1">
    <source>
        <dbReference type="ARBA" id="ARBA00001231"/>
    </source>
</evidence>
<evidence type="ECO:0000256" key="2">
    <source>
        <dbReference type="ARBA" id="ARBA00006285"/>
    </source>
</evidence>
<sequence>MWLRNAVVLICILGSASAWYYGRPDPGAASQGGVWPLPWTYTYENTTHVIDPASFEFVAFPKNCEIIDKAIARYKKLSFPLFKASTTRVNPTLRSVTVTVSQGCSTDYPQEGMDESYSISAKSNQVVATLTANTVWGALRGLETFSQLFFKDANGNWFLRPSVISDKPRFPHRGIMLDTARHFVSVTLLKRQIDLLAQNKFNVLHWHLVDDESFPYTSAKFPDMTKGAYTSKHVYTVAQIKDVIEFARLRGIRVIPEFDTPGHTGSWGFGNPSLLADCFYSNGSPLKYAGLIDPTLNSTWTFLEDFFAEATSLFKDNYFHFGGDEVEYLMTECWGRNVGVLQRMQDEGIGDTFTLLKKYFADLVKVVQKHSQKTKFIFWEEVLDYNVAPEGSVAHVWKEFNSPADMGKTLSDITAKGHRAILSSCWYLNYIKYGADWGYVDEKQTRARGMYYECDPQAFDGTDEQKALILGGEVALWAEFVDGSNITPRLWPRASAVGERLWSDPKQTVSPDVAWPRLHEFRCRLLNRGYEVEPPNNPDYCPDEWDPQYYPDLET</sequence>
<accession>A0A7E4ZXK7</accession>
<dbReference type="GO" id="GO:0005764">
    <property type="term" value="C:lysosome"/>
    <property type="evidence" value="ECO:0007669"/>
    <property type="project" value="TreeGrafter"/>
</dbReference>
<reference evidence="15" key="2">
    <citation type="submission" date="2020-10" db="UniProtKB">
        <authorList>
            <consortium name="WormBaseParasite"/>
        </authorList>
    </citation>
    <scope>IDENTIFICATION</scope>
</reference>
<comment type="similarity">
    <text evidence="2 8">Belongs to the glycosyl hydrolase 20 family.</text>
</comment>
<dbReference type="EC" id="3.2.1.52" evidence="8"/>
<evidence type="ECO:0000259" key="13">
    <source>
        <dbReference type="Pfam" id="PF14845"/>
    </source>
</evidence>
<dbReference type="InterPro" id="IPR015883">
    <property type="entry name" value="Glyco_hydro_20_cat"/>
</dbReference>
<evidence type="ECO:0000256" key="7">
    <source>
        <dbReference type="ARBA" id="ARBA00053719"/>
    </source>
</evidence>
<dbReference type="Pfam" id="PF14845">
    <property type="entry name" value="Glycohydro_20b2"/>
    <property type="match status" value="1"/>
</dbReference>
<dbReference type="AlphaFoldDB" id="A0A7E4ZXK7"/>
<evidence type="ECO:0000256" key="5">
    <source>
        <dbReference type="ARBA" id="ARBA00023180"/>
    </source>
</evidence>
<reference evidence="14" key="1">
    <citation type="journal article" date="2013" name="Genetics">
        <title>The draft genome and transcriptome of Panagrellus redivivus are shaped by the harsh demands of a free-living lifestyle.</title>
        <authorList>
            <person name="Srinivasan J."/>
            <person name="Dillman A.R."/>
            <person name="Macchietto M.G."/>
            <person name="Heikkinen L."/>
            <person name="Lakso M."/>
            <person name="Fracchia K.M."/>
            <person name="Antoshechkin I."/>
            <person name="Mortazavi A."/>
            <person name="Wong G."/>
            <person name="Sternberg P.W."/>
        </authorList>
    </citation>
    <scope>NUCLEOTIDE SEQUENCE [LARGE SCALE GENOMIC DNA]</scope>
    <source>
        <strain evidence="14">MT8872</strain>
    </source>
</reference>
<dbReference type="InterPro" id="IPR025705">
    <property type="entry name" value="Beta_hexosaminidase_sua/sub"/>
</dbReference>
<evidence type="ECO:0000256" key="10">
    <source>
        <dbReference type="PIRSR" id="PIRSR001093-2"/>
    </source>
</evidence>
<dbReference type="SUPFAM" id="SSF55545">
    <property type="entry name" value="beta-N-acetylhexosaminidase-like domain"/>
    <property type="match status" value="1"/>
</dbReference>
<dbReference type="InterPro" id="IPR017853">
    <property type="entry name" value="GH"/>
</dbReference>
<feature type="chain" id="PRO_5028845848" description="Beta-hexosaminidase" evidence="11">
    <location>
        <begin position="19"/>
        <end position="555"/>
    </location>
</feature>
<comment type="function">
    <text evidence="7">Responsible for the degradation of GM2 gangliosides, and a variety of other molecules containing terminal N-acetyl hexosamines. Degrades chitotriose.</text>
</comment>
<dbReference type="PIRSF" id="PIRSF001093">
    <property type="entry name" value="B-hxosamndse_ab_euk"/>
    <property type="match status" value="1"/>
</dbReference>
<dbReference type="CDD" id="cd06562">
    <property type="entry name" value="GH20_HexA_HexB-like"/>
    <property type="match status" value="1"/>
</dbReference>
<evidence type="ECO:0000259" key="12">
    <source>
        <dbReference type="Pfam" id="PF00728"/>
    </source>
</evidence>
<evidence type="ECO:0000256" key="4">
    <source>
        <dbReference type="ARBA" id="ARBA00022801"/>
    </source>
</evidence>